<name>A0A1R3H4R6_9ROSI</name>
<evidence type="ECO:0000256" key="2">
    <source>
        <dbReference type="SAM" id="SignalP"/>
    </source>
</evidence>
<reference evidence="4" key="1">
    <citation type="submission" date="2013-09" db="EMBL/GenBank/DDBJ databases">
        <title>Corchorus olitorius genome sequencing.</title>
        <authorList>
            <person name="Alam M."/>
            <person name="Haque M.S."/>
            <person name="Islam M.S."/>
            <person name="Emdad E.M."/>
            <person name="Islam M.M."/>
            <person name="Ahmed B."/>
            <person name="Halim A."/>
            <person name="Hossen Q.M.M."/>
            <person name="Hossain M.Z."/>
            <person name="Ahmed R."/>
            <person name="Khan M.M."/>
            <person name="Islam R."/>
            <person name="Rashid M.M."/>
            <person name="Khan S.A."/>
            <person name="Rahman M.S."/>
            <person name="Alam M."/>
            <person name="Yahiya A.S."/>
            <person name="Khan M.S."/>
            <person name="Azam M.S."/>
            <person name="Haque T."/>
            <person name="Lashkar M.Z.H."/>
            <person name="Akhand A.I."/>
            <person name="Morshed G."/>
            <person name="Roy S."/>
            <person name="Uddin K.S."/>
            <person name="Rabeya T."/>
            <person name="Hossain A.S."/>
            <person name="Chowdhury A."/>
            <person name="Snigdha A.R."/>
            <person name="Mortoza M.S."/>
            <person name="Matin S.A."/>
            <person name="Hoque S.M.E."/>
            <person name="Islam M.K."/>
            <person name="Roy D.K."/>
            <person name="Haider R."/>
            <person name="Moosa M.M."/>
            <person name="Elias S.M."/>
            <person name="Hasan A.M."/>
            <person name="Jahan S."/>
            <person name="Shafiuddin M."/>
            <person name="Mahmood N."/>
            <person name="Shommy N.S."/>
        </authorList>
    </citation>
    <scope>NUCLEOTIDE SEQUENCE [LARGE SCALE GENOMIC DNA]</scope>
    <source>
        <strain evidence="4">cv. O-4</strain>
    </source>
</reference>
<dbReference type="STRING" id="93759.A0A1R3H4R6"/>
<comment type="caution">
    <text evidence="3">The sequence shown here is derived from an EMBL/GenBank/DDBJ whole genome shotgun (WGS) entry which is preliminary data.</text>
</comment>
<feature type="chain" id="PRO_5013385847" evidence="2">
    <location>
        <begin position="20"/>
        <end position="137"/>
    </location>
</feature>
<dbReference type="Pfam" id="PF01190">
    <property type="entry name" value="Pollen_Ole_e_1"/>
    <property type="match status" value="1"/>
</dbReference>
<dbReference type="Proteomes" id="UP000187203">
    <property type="component" value="Unassembled WGS sequence"/>
</dbReference>
<dbReference type="AlphaFoldDB" id="A0A1R3H4R6"/>
<dbReference type="PANTHER" id="PTHR33470:SF22">
    <property type="entry name" value="POLLEN OLE E 1 ALLERGEN AND EXTENSIN FAMILY PROTEIN"/>
    <property type="match status" value="1"/>
</dbReference>
<sequence>MGFAVLLVQLLVSSVLVSAQIFPDHNGPHPLPPSMPPSAIVRLTCKNTKYKLVVHGKTDKNGYFFMEAPKTVTSYAAHKCTVSIVSSPLAKCNKPTNLHGGLKGAVLRPEKPYLSKKTPFMLYTVGPLAFEPKSKCY</sequence>
<keyword evidence="4" id="KW-1185">Reference proteome</keyword>
<protein>
    <submittedName>
        <fullName evidence="3">Pollen Ole e 1 allergen/extensin</fullName>
    </submittedName>
</protein>
<feature type="signal peptide" evidence="2">
    <location>
        <begin position="1"/>
        <end position="19"/>
    </location>
</feature>
<proteinExistence type="predicted"/>
<dbReference type="OrthoDB" id="665669at2759"/>
<organism evidence="3 4">
    <name type="scientific">Corchorus olitorius</name>
    <dbReference type="NCBI Taxonomy" id="93759"/>
    <lineage>
        <taxon>Eukaryota</taxon>
        <taxon>Viridiplantae</taxon>
        <taxon>Streptophyta</taxon>
        <taxon>Embryophyta</taxon>
        <taxon>Tracheophyta</taxon>
        <taxon>Spermatophyta</taxon>
        <taxon>Magnoliopsida</taxon>
        <taxon>eudicotyledons</taxon>
        <taxon>Gunneridae</taxon>
        <taxon>Pentapetalae</taxon>
        <taxon>rosids</taxon>
        <taxon>malvids</taxon>
        <taxon>Malvales</taxon>
        <taxon>Malvaceae</taxon>
        <taxon>Grewioideae</taxon>
        <taxon>Apeibeae</taxon>
        <taxon>Corchorus</taxon>
    </lineage>
</organism>
<dbReference type="PANTHER" id="PTHR33470">
    <property type="entry name" value="OS01G0164075 PROTEIN"/>
    <property type="match status" value="1"/>
</dbReference>
<evidence type="ECO:0000313" key="4">
    <source>
        <dbReference type="Proteomes" id="UP000187203"/>
    </source>
</evidence>
<evidence type="ECO:0000256" key="1">
    <source>
        <dbReference type="ARBA" id="ARBA00022729"/>
    </source>
</evidence>
<keyword evidence="1 2" id="KW-0732">Signal</keyword>
<dbReference type="GO" id="GO:0071944">
    <property type="term" value="C:cell periphery"/>
    <property type="evidence" value="ECO:0007669"/>
    <property type="project" value="TreeGrafter"/>
</dbReference>
<evidence type="ECO:0000313" key="3">
    <source>
        <dbReference type="EMBL" id="OMO65216.1"/>
    </source>
</evidence>
<gene>
    <name evidence="3" type="ORF">COLO4_31456</name>
</gene>
<accession>A0A1R3H4R6</accession>
<dbReference type="EMBL" id="AWUE01020854">
    <property type="protein sequence ID" value="OMO65216.1"/>
    <property type="molecule type" value="Genomic_DNA"/>
</dbReference>